<feature type="compositionally biased region" description="Basic residues" evidence="1">
    <location>
        <begin position="204"/>
        <end position="213"/>
    </location>
</feature>
<proteinExistence type="predicted"/>
<organism evidence="2 3">
    <name type="scientific">Colletotrichum sublineola</name>
    <name type="common">Sorghum anthracnose fungus</name>
    <dbReference type="NCBI Taxonomy" id="1173701"/>
    <lineage>
        <taxon>Eukaryota</taxon>
        <taxon>Fungi</taxon>
        <taxon>Dikarya</taxon>
        <taxon>Ascomycota</taxon>
        <taxon>Pezizomycotina</taxon>
        <taxon>Sordariomycetes</taxon>
        <taxon>Hypocreomycetidae</taxon>
        <taxon>Glomerellales</taxon>
        <taxon>Glomerellaceae</taxon>
        <taxon>Colletotrichum</taxon>
        <taxon>Colletotrichum graminicola species complex</taxon>
    </lineage>
</organism>
<dbReference type="Proteomes" id="UP000027238">
    <property type="component" value="Unassembled WGS sequence"/>
</dbReference>
<accession>A0A066XIW1</accession>
<evidence type="ECO:0000313" key="3">
    <source>
        <dbReference type="Proteomes" id="UP000027238"/>
    </source>
</evidence>
<feature type="region of interest" description="Disordered" evidence="1">
    <location>
        <begin position="149"/>
        <end position="225"/>
    </location>
</feature>
<feature type="compositionally biased region" description="Polar residues" evidence="1">
    <location>
        <begin position="157"/>
        <end position="172"/>
    </location>
</feature>
<evidence type="ECO:0000256" key="1">
    <source>
        <dbReference type="SAM" id="MobiDB-lite"/>
    </source>
</evidence>
<dbReference type="HOGENOM" id="CLU_1147132_0_0_1"/>
<gene>
    <name evidence="2" type="ORF">CSUB01_11042</name>
</gene>
<evidence type="ECO:0000313" key="2">
    <source>
        <dbReference type="EMBL" id="KDN68847.1"/>
    </source>
</evidence>
<protein>
    <submittedName>
        <fullName evidence="2">Uncharacterized protein</fullName>
    </submittedName>
</protein>
<name>A0A066XIW1_COLSU</name>
<keyword evidence="3" id="KW-1185">Reference proteome</keyword>
<sequence length="242" mass="26124">MEDNVSPLIPLDQMAGFGLWCTDMTTDGFHISEQCDLPQTSETAQPLGYLPLMYLVAPEGAPGNVAQPFEPAPAISSTLGCLNPPQPPTINQSNSTGDPLVIRQDPQHYTEKEWHSAASAPDITSRLPAACLSSEKVPGLISAVRATAPSKSHLRSIPQQDQNPPKTSSLAEASQAGGDNASWRAQQQKGTQKKGGKKGEKKGEKKSKNKGKQKMATDPIRFSPYQQHVMELLMDIKREGVL</sequence>
<comment type="caution">
    <text evidence="2">The sequence shown here is derived from an EMBL/GenBank/DDBJ whole genome shotgun (WGS) entry which is preliminary data.</text>
</comment>
<dbReference type="AlphaFoldDB" id="A0A066XIW1"/>
<dbReference type="EMBL" id="JMSE01000606">
    <property type="protein sequence ID" value="KDN68847.1"/>
    <property type="molecule type" value="Genomic_DNA"/>
</dbReference>
<reference evidence="3" key="1">
    <citation type="journal article" date="2014" name="Genome Announc.">
        <title>Draft genome sequence of Colletotrichum sublineola, a destructive pathogen of cultivated sorghum.</title>
        <authorList>
            <person name="Baroncelli R."/>
            <person name="Sanz-Martin J.M."/>
            <person name="Rech G.E."/>
            <person name="Sukno S.A."/>
            <person name="Thon M.R."/>
        </authorList>
    </citation>
    <scope>NUCLEOTIDE SEQUENCE [LARGE SCALE GENOMIC DNA]</scope>
    <source>
        <strain evidence="3">TX430BB</strain>
    </source>
</reference>